<name>A0A3N0YSS6_ANAGA</name>
<gene>
    <name evidence="1" type="ORF">DPX16_16868</name>
</gene>
<comment type="caution">
    <text evidence="1">The sequence shown here is derived from an EMBL/GenBank/DDBJ whole genome shotgun (WGS) entry which is preliminary data.</text>
</comment>
<dbReference type="Proteomes" id="UP000281406">
    <property type="component" value="Unassembled WGS sequence"/>
</dbReference>
<sequence>MGERSTELEADAPSWLEGVCRTLLDGRLAALLSGASGRVSPVCVLRIGARVRWSWGRFFHTERYCITAKFVIQGKELHFVGLGRFME</sequence>
<organism evidence="1 2">
    <name type="scientific">Anabarilius grahami</name>
    <name type="common">Kanglang fish</name>
    <name type="synonym">Barilius grahami</name>
    <dbReference type="NCBI Taxonomy" id="495550"/>
    <lineage>
        <taxon>Eukaryota</taxon>
        <taxon>Metazoa</taxon>
        <taxon>Chordata</taxon>
        <taxon>Craniata</taxon>
        <taxon>Vertebrata</taxon>
        <taxon>Euteleostomi</taxon>
        <taxon>Actinopterygii</taxon>
        <taxon>Neopterygii</taxon>
        <taxon>Teleostei</taxon>
        <taxon>Ostariophysi</taxon>
        <taxon>Cypriniformes</taxon>
        <taxon>Xenocyprididae</taxon>
        <taxon>Xenocypridinae</taxon>
        <taxon>Xenocypridinae incertae sedis</taxon>
        <taxon>Anabarilius</taxon>
    </lineage>
</organism>
<dbReference type="EMBL" id="RJVU01027559">
    <property type="protein sequence ID" value="ROL49253.1"/>
    <property type="molecule type" value="Genomic_DNA"/>
</dbReference>
<evidence type="ECO:0000313" key="2">
    <source>
        <dbReference type="Proteomes" id="UP000281406"/>
    </source>
</evidence>
<protein>
    <submittedName>
        <fullName evidence="1">Uncharacterized protein</fullName>
    </submittedName>
</protein>
<accession>A0A3N0YSS6</accession>
<reference evidence="1 2" key="1">
    <citation type="submission" date="2018-10" db="EMBL/GenBank/DDBJ databases">
        <title>Genome assembly for a Yunnan-Guizhou Plateau 3E fish, Anabarilius grahami (Regan), and its evolutionary and genetic applications.</title>
        <authorList>
            <person name="Jiang W."/>
        </authorList>
    </citation>
    <scope>NUCLEOTIDE SEQUENCE [LARGE SCALE GENOMIC DNA]</scope>
    <source>
        <strain evidence="1">AG-KIZ</strain>
        <tissue evidence="1">Muscle</tissue>
    </source>
</reference>
<evidence type="ECO:0000313" key="1">
    <source>
        <dbReference type="EMBL" id="ROL49253.1"/>
    </source>
</evidence>
<dbReference type="AlphaFoldDB" id="A0A3N0YSS6"/>
<proteinExistence type="predicted"/>
<keyword evidence="2" id="KW-1185">Reference proteome</keyword>